<dbReference type="AlphaFoldDB" id="A0A139ISD6"/>
<comment type="caution">
    <text evidence="2">The sequence shown here is derived from an EMBL/GenBank/DDBJ whole genome shotgun (WGS) entry which is preliminary data.</text>
</comment>
<proteinExistence type="predicted"/>
<keyword evidence="3" id="KW-1185">Reference proteome</keyword>
<organism evidence="2 3">
    <name type="scientific">Pseudocercospora musae</name>
    <dbReference type="NCBI Taxonomy" id="113226"/>
    <lineage>
        <taxon>Eukaryota</taxon>
        <taxon>Fungi</taxon>
        <taxon>Dikarya</taxon>
        <taxon>Ascomycota</taxon>
        <taxon>Pezizomycotina</taxon>
        <taxon>Dothideomycetes</taxon>
        <taxon>Dothideomycetidae</taxon>
        <taxon>Mycosphaerellales</taxon>
        <taxon>Mycosphaerellaceae</taxon>
        <taxon>Pseudocercospora</taxon>
    </lineage>
</organism>
<reference evidence="2 3" key="1">
    <citation type="submission" date="2015-07" db="EMBL/GenBank/DDBJ databases">
        <title>Comparative genomics of the Sigatoka disease complex on banana suggests a link between parallel evolutionary changes in Pseudocercospora fijiensis and Pseudocercospora eumusae and increased virulence on the banana host.</title>
        <authorList>
            <person name="Chang T.-C."/>
            <person name="Salvucci A."/>
            <person name="Crous P.W."/>
            <person name="Stergiopoulos I."/>
        </authorList>
    </citation>
    <scope>NUCLEOTIDE SEQUENCE [LARGE SCALE GENOMIC DNA]</scope>
    <source>
        <strain evidence="2 3">CBS 116634</strain>
    </source>
</reference>
<sequence length="172" mass="18356">MERDIGGSAIRITGKVERNDECYRAVFAQPGAEKISWLLKIEQKPGALESGCSRVLSCSAAVRQRESRAAEAGQDSRGPRAGELMETRDVSMDEGGWLVTSGGVGGEEIVGEREGKGKGSTEDVQPVTVSNRADTGYSLRLAIAAQIPDGPQSLPRRIRISSRHLAGYNDAA</sequence>
<feature type="compositionally biased region" description="Basic and acidic residues" evidence="1">
    <location>
        <begin position="77"/>
        <end position="91"/>
    </location>
</feature>
<feature type="compositionally biased region" description="Basic and acidic residues" evidence="1">
    <location>
        <begin position="110"/>
        <end position="121"/>
    </location>
</feature>
<protein>
    <submittedName>
        <fullName evidence="2">Uncharacterized protein</fullName>
    </submittedName>
</protein>
<evidence type="ECO:0000256" key="1">
    <source>
        <dbReference type="SAM" id="MobiDB-lite"/>
    </source>
</evidence>
<dbReference type="OrthoDB" id="648285at2759"/>
<feature type="region of interest" description="Disordered" evidence="1">
    <location>
        <begin position="65"/>
        <end position="131"/>
    </location>
</feature>
<gene>
    <name evidence="2" type="ORF">AC579_9045</name>
</gene>
<dbReference type="Proteomes" id="UP000073492">
    <property type="component" value="Unassembled WGS sequence"/>
</dbReference>
<evidence type="ECO:0000313" key="3">
    <source>
        <dbReference type="Proteomes" id="UP000073492"/>
    </source>
</evidence>
<evidence type="ECO:0000313" key="2">
    <source>
        <dbReference type="EMBL" id="KXT17663.1"/>
    </source>
</evidence>
<dbReference type="EMBL" id="LFZO01000016">
    <property type="protein sequence ID" value="KXT17663.1"/>
    <property type="molecule type" value="Genomic_DNA"/>
</dbReference>
<name>A0A139ISD6_9PEZI</name>
<accession>A0A139ISD6</accession>